<organism evidence="1 2">
    <name type="scientific">Nonomuraea guangzhouensis</name>
    <dbReference type="NCBI Taxonomy" id="1291555"/>
    <lineage>
        <taxon>Bacteria</taxon>
        <taxon>Bacillati</taxon>
        <taxon>Actinomycetota</taxon>
        <taxon>Actinomycetes</taxon>
        <taxon>Streptosporangiales</taxon>
        <taxon>Streptosporangiaceae</taxon>
        <taxon>Nonomuraea</taxon>
    </lineage>
</organism>
<evidence type="ECO:0008006" key="3">
    <source>
        <dbReference type="Google" id="ProtNLM"/>
    </source>
</evidence>
<dbReference type="EMBL" id="JBHUCM010000013">
    <property type="protein sequence ID" value="MFD1538538.1"/>
    <property type="molecule type" value="Genomic_DNA"/>
</dbReference>
<name>A0ABW4G6Z5_9ACTN</name>
<gene>
    <name evidence="1" type="ORF">ACFSJ0_15895</name>
</gene>
<reference evidence="2" key="1">
    <citation type="journal article" date="2019" name="Int. J. Syst. Evol. Microbiol.">
        <title>The Global Catalogue of Microorganisms (GCM) 10K type strain sequencing project: providing services to taxonomists for standard genome sequencing and annotation.</title>
        <authorList>
            <consortium name="The Broad Institute Genomics Platform"/>
            <consortium name="The Broad Institute Genome Sequencing Center for Infectious Disease"/>
            <person name="Wu L."/>
            <person name="Ma J."/>
        </authorList>
    </citation>
    <scope>NUCLEOTIDE SEQUENCE [LARGE SCALE GENOMIC DNA]</scope>
    <source>
        <strain evidence="2">CGMCC 1.15399</strain>
    </source>
</reference>
<dbReference type="RefSeq" id="WP_219527322.1">
    <property type="nucleotide sequence ID" value="NZ_JAHKRM010000002.1"/>
</dbReference>
<evidence type="ECO:0000313" key="1">
    <source>
        <dbReference type="EMBL" id="MFD1538538.1"/>
    </source>
</evidence>
<accession>A0ABW4G6Z5</accession>
<protein>
    <recommendedName>
        <fullName evidence="3">CHAD domain-containing protein</fullName>
    </recommendedName>
</protein>
<comment type="caution">
    <text evidence="1">The sequence shown here is derived from an EMBL/GenBank/DDBJ whole genome shotgun (WGS) entry which is preliminary data.</text>
</comment>
<dbReference type="Proteomes" id="UP001597097">
    <property type="component" value="Unassembled WGS sequence"/>
</dbReference>
<evidence type="ECO:0000313" key="2">
    <source>
        <dbReference type="Proteomes" id="UP001597097"/>
    </source>
</evidence>
<keyword evidence="2" id="KW-1185">Reference proteome</keyword>
<proteinExistence type="predicted"/>
<sequence>MPQYEVIERICAPLSPDQARLRAVPLPLGGVRVWADLAEADGKGPSWVVHQRMARQVARVGWHAEATAERVLVQGWSAACLKHRVRLLHGALTGRLADFRKSAEQAVATAVRLHAEQEDGQAGRTAIVAATCAELNELLLWPQRLAELDGLERTSRSRRLQLLLAQVTGLEAKVRQACAEHELLARAVAGWADDHLASVDAEQAQQRALDQARPWLRALNRLAGGPPPTGFTRRASGLAERVAATVTNGDWTVAAS</sequence>